<dbReference type="SUPFAM" id="SSF54197">
    <property type="entry name" value="HIT-like"/>
    <property type="match status" value="1"/>
</dbReference>
<dbReference type="STRING" id="1798507.A3A34_01260"/>
<dbReference type="Proteomes" id="UP000178587">
    <property type="component" value="Unassembled WGS sequence"/>
</dbReference>
<dbReference type="Gene3D" id="3.30.428.10">
    <property type="entry name" value="HIT-like"/>
    <property type="match status" value="1"/>
</dbReference>
<dbReference type="EMBL" id="MFLU01000018">
    <property type="protein sequence ID" value="OGG73473.1"/>
    <property type="molecule type" value="Genomic_DNA"/>
</dbReference>
<gene>
    <name evidence="1" type="ORF">A3A34_01260</name>
</gene>
<protein>
    <recommendedName>
        <fullName evidence="3">HIT domain-containing protein</fullName>
    </recommendedName>
</protein>
<sequence length="212" mass="24920">MPTLIATATARKGLTLMFVSLFLSENKHTIPDGQTQKNAPAVVWWLKLWHISIQTEEEDAMAVEEADYERWKLYESEYWILYLRADDQRYLGRAYAWLKREGKMQLFSGLSIDELADLRAVLKKYEGAVARLWKPALMPEHFNYLWLGNEIDKHGGHGHMHIVPRYSIRRMFAGVTFVDENWKGNYTPHNRVQLTKKTLKQLVDRLRRELTA</sequence>
<reference evidence="1 2" key="1">
    <citation type="journal article" date="2016" name="Nat. Commun.">
        <title>Thousands of microbial genomes shed light on interconnected biogeochemical processes in an aquifer system.</title>
        <authorList>
            <person name="Anantharaman K."/>
            <person name="Brown C.T."/>
            <person name="Hug L.A."/>
            <person name="Sharon I."/>
            <person name="Castelle C.J."/>
            <person name="Probst A.J."/>
            <person name="Thomas B.C."/>
            <person name="Singh A."/>
            <person name="Wilkins M.J."/>
            <person name="Karaoz U."/>
            <person name="Brodie E.L."/>
            <person name="Williams K.H."/>
            <person name="Hubbard S.S."/>
            <person name="Banfield J.F."/>
        </authorList>
    </citation>
    <scope>NUCLEOTIDE SEQUENCE [LARGE SCALE GENOMIC DNA]</scope>
</reference>
<comment type="caution">
    <text evidence="1">The sequence shown here is derived from an EMBL/GenBank/DDBJ whole genome shotgun (WGS) entry which is preliminary data.</text>
</comment>
<proteinExistence type="predicted"/>
<organism evidence="1 2">
    <name type="scientific">Candidatus Kaiserbacteria bacterium RIFCSPLOWO2_01_FULL_50_24</name>
    <dbReference type="NCBI Taxonomy" id="1798507"/>
    <lineage>
        <taxon>Bacteria</taxon>
        <taxon>Candidatus Kaiseribacteriota</taxon>
    </lineage>
</organism>
<evidence type="ECO:0000313" key="2">
    <source>
        <dbReference type="Proteomes" id="UP000178587"/>
    </source>
</evidence>
<dbReference type="InterPro" id="IPR036265">
    <property type="entry name" value="HIT-like_sf"/>
</dbReference>
<accession>A0A1F6EIJ9</accession>
<evidence type="ECO:0000313" key="1">
    <source>
        <dbReference type="EMBL" id="OGG73473.1"/>
    </source>
</evidence>
<name>A0A1F6EIJ9_9BACT</name>
<dbReference type="AlphaFoldDB" id="A0A1F6EIJ9"/>
<evidence type="ECO:0008006" key="3">
    <source>
        <dbReference type="Google" id="ProtNLM"/>
    </source>
</evidence>